<dbReference type="SUPFAM" id="SSF160214">
    <property type="entry name" value="FlaG-like"/>
    <property type="match status" value="1"/>
</dbReference>
<accession>A0ABY2VXK1</accession>
<keyword evidence="2" id="KW-0282">Flagellum</keyword>
<proteinExistence type="predicted"/>
<dbReference type="Gene3D" id="3.30.160.170">
    <property type="entry name" value="FlaG-like"/>
    <property type="match status" value="1"/>
</dbReference>
<reference evidence="2 3" key="1">
    <citation type="submission" date="2018-01" db="EMBL/GenBank/DDBJ databases">
        <authorList>
            <person name="Paulsen S."/>
            <person name="Gram L.K."/>
        </authorList>
    </citation>
    <scope>NUCLEOTIDE SEQUENCE [LARGE SCALE GENOMIC DNA]</scope>
    <source>
        <strain evidence="2 3">S3895</strain>
    </source>
</reference>
<dbReference type="EMBL" id="PNBW01000048">
    <property type="protein sequence ID" value="TMO74429.1"/>
    <property type="molecule type" value="Genomic_DNA"/>
</dbReference>
<dbReference type="InterPro" id="IPR035924">
    <property type="entry name" value="FlaG-like_sf"/>
</dbReference>
<evidence type="ECO:0000313" key="3">
    <source>
        <dbReference type="Proteomes" id="UP000307164"/>
    </source>
</evidence>
<dbReference type="PANTHER" id="PTHR37166:SF1">
    <property type="entry name" value="PROTEIN FLAG"/>
    <property type="match status" value="1"/>
</dbReference>
<dbReference type="InterPro" id="IPR005186">
    <property type="entry name" value="FlaG"/>
</dbReference>
<feature type="coiled-coil region" evidence="1">
    <location>
        <begin position="29"/>
        <end position="56"/>
    </location>
</feature>
<keyword evidence="2" id="KW-0966">Cell projection</keyword>
<dbReference type="Pfam" id="PF03646">
    <property type="entry name" value="FlaG"/>
    <property type="match status" value="1"/>
</dbReference>
<keyword evidence="3" id="KW-1185">Reference proteome</keyword>
<keyword evidence="1" id="KW-0175">Coiled coil</keyword>
<evidence type="ECO:0000256" key="1">
    <source>
        <dbReference type="SAM" id="Coils"/>
    </source>
</evidence>
<evidence type="ECO:0000313" key="2">
    <source>
        <dbReference type="EMBL" id="TMO74429.1"/>
    </source>
</evidence>
<gene>
    <name evidence="2" type="ORF">CWC20_10875</name>
</gene>
<name>A0ABY2VXK1_9GAMM</name>
<comment type="caution">
    <text evidence="2">The sequence shown here is derived from an EMBL/GenBank/DDBJ whole genome shotgun (WGS) entry which is preliminary data.</text>
</comment>
<sequence length="135" mass="14869">MREVDSGSSIVNILTTSLGSEKMSGGVDYSRAAEKVEKANNAIEDTKNKALEDKELGTYLQESLDRVNEFLSVQSTSLSFEFDEKGDPPIIKVIDQGSEEVIREIPSKEFREVAKALEELADKLDNKGVLVNETA</sequence>
<dbReference type="PANTHER" id="PTHR37166">
    <property type="entry name" value="PROTEIN FLAG"/>
    <property type="match status" value="1"/>
</dbReference>
<keyword evidence="2" id="KW-0969">Cilium</keyword>
<dbReference type="Proteomes" id="UP000307164">
    <property type="component" value="Unassembled WGS sequence"/>
</dbReference>
<reference evidence="3" key="2">
    <citation type="submission" date="2019-06" db="EMBL/GenBank/DDBJ databases">
        <title>Co-occurence of chitin degradation, pigmentation and bioactivity in marine Pseudoalteromonas.</title>
        <authorList>
            <person name="Sonnenschein E.C."/>
            <person name="Bech P.K."/>
        </authorList>
    </citation>
    <scope>NUCLEOTIDE SEQUENCE [LARGE SCALE GENOMIC DNA]</scope>
    <source>
        <strain evidence="3">S3895</strain>
    </source>
</reference>
<dbReference type="RefSeq" id="WP_138676483.1">
    <property type="nucleotide sequence ID" value="NZ_PNBW01000048.1"/>
</dbReference>
<organism evidence="2 3">
    <name type="scientific">Pseudoalteromonas aurantia</name>
    <dbReference type="NCBI Taxonomy" id="43654"/>
    <lineage>
        <taxon>Bacteria</taxon>
        <taxon>Pseudomonadati</taxon>
        <taxon>Pseudomonadota</taxon>
        <taxon>Gammaproteobacteria</taxon>
        <taxon>Alteromonadales</taxon>
        <taxon>Pseudoalteromonadaceae</taxon>
        <taxon>Pseudoalteromonas</taxon>
    </lineage>
</organism>
<protein>
    <submittedName>
        <fullName evidence="2">Flagellar biosynthesis protein FlaG</fullName>
    </submittedName>
</protein>